<dbReference type="EMBL" id="LNYH01000070">
    <property type="protein sequence ID" value="KTD23643.1"/>
    <property type="molecule type" value="Genomic_DNA"/>
</dbReference>
<evidence type="ECO:0000313" key="9">
    <source>
        <dbReference type="EMBL" id="KTD23643.1"/>
    </source>
</evidence>
<evidence type="ECO:0000256" key="4">
    <source>
        <dbReference type="ARBA" id="ARBA00022960"/>
    </source>
</evidence>
<name>A0A0W0VTZ2_9GAMM</name>
<evidence type="ECO:0000313" key="10">
    <source>
        <dbReference type="Proteomes" id="UP000054761"/>
    </source>
</evidence>
<dbReference type="STRING" id="454.Lisr_1324"/>
<evidence type="ECO:0000256" key="7">
    <source>
        <dbReference type="PROSITE-ProRule" id="PRU01373"/>
    </source>
</evidence>
<reference evidence="9 10" key="1">
    <citation type="submission" date="2015-11" db="EMBL/GenBank/DDBJ databases">
        <title>Genomic analysis of 38 Legionella species identifies large and diverse effector repertoires.</title>
        <authorList>
            <person name="Burstein D."/>
            <person name="Amaro F."/>
            <person name="Zusman T."/>
            <person name="Lifshitz Z."/>
            <person name="Cohen O."/>
            <person name="Gilbert J.A."/>
            <person name="Pupko T."/>
            <person name="Shuman H.A."/>
            <person name="Segal G."/>
        </authorList>
    </citation>
    <scope>NUCLEOTIDE SEQUENCE [LARGE SCALE GENOMIC DNA]</scope>
    <source>
        <strain evidence="9 10">Bercovier 4</strain>
    </source>
</reference>
<dbReference type="Proteomes" id="UP000054761">
    <property type="component" value="Unassembled WGS sequence"/>
</dbReference>
<comment type="pathway">
    <text evidence="1 7">Cell wall biogenesis; peptidoglycan biosynthesis.</text>
</comment>
<dbReference type="Pfam" id="PF03734">
    <property type="entry name" value="YkuD"/>
    <property type="match status" value="1"/>
</dbReference>
<evidence type="ECO:0000256" key="5">
    <source>
        <dbReference type="ARBA" id="ARBA00022984"/>
    </source>
</evidence>
<evidence type="ECO:0000256" key="1">
    <source>
        <dbReference type="ARBA" id="ARBA00004752"/>
    </source>
</evidence>
<dbReference type="PATRIC" id="fig|454.4.peg.1430"/>
<dbReference type="AlphaFoldDB" id="A0A0W0VTZ2"/>
<dbReference type="GO" id="GO:0004180">
    <property type="term" value="F:carboxypeptidase activity"/>
    <property type="evidence" value="ECO:0007669"/>
    <property type="project" value="UniProtKB-ARBA"/>
</dbReference>
<keyword evidence="10" id="KW-1185">Reference proteome</keyword>
<organism evidence="9 10">
    <name type="scientific">Legionella israelensis</name>
    <dbReference type="NCBI Taxonomy" id="454"/>
    <lineage>
        <taxon>Bacteria</taxon>
        <taxon>Pseudomonadati</taxon>
        <taxon>Pseudomonadota</taxon>
        <taxon>Gammaproteobacteria</taxon>
        <taxon>Legionellales</taxon>
        <taxon>Legionellaceae</taxon>
        <taxon>Legionella</taxon>
    </lineage>
</organism>
<comment type="caution">
    <text evidence="9">The sequence shown here is derived from an EMBL/GenBank/DDBJ whole genome shotgun (WGS) entry which is preliminary data.</text>
</comment>
<protein>
    <submittedName>
        <fullName evidence="9">Legionella secretion system protein A</fullName>
    </submittedName>
</protein>
<keyword evidence="4 7" id="KW-0133">Cell shape</keyword>
<keyword evidence="5 7" id="KW-0573">Peptidoglycan synthesis</keyword>
<evidence type="ECO:0000256" key="3">
    <source>
        <dbReference type="ARBA" id="ARBA00022679"/>
    </source>
</evidence>
<dbReference type="GO" id="GO:0016740">
    <property type="term" value="F:transferase activity"/>
    <property type="evidence" value="ECO:0007669"/>
    <property type="project" value="UniProtKB-KW"/>
</dbReference>
<comment type="similarity">
    <text evidence="2">Belongs to the YkuD family.</text>
</comment>
<proteinExistence type="inferred from homology"/>
<dbReference type="GO" id="GO:0008360">
    <property type="term" value="P:regulation of cell shape"/>
    <property type="evidence" value="ECO:0007669"/>
    <property type="project" value="UniProtKB-UniRule"/>
</dbReference>
<dbReference type="PANTHER" id="PTHR36699:SF1">
    <property type="entry name" value="L,D-TRANSPEPTIDASE YAFK-RELATED"/>
    <property type="match status" value="1"/>
</dbReference>
<dbReference type="SUPFAM" id="SSF141523">
    <property type="entry name" value="L,D-transpeptidase catalytic domain-like"/>
    <property type="match status" value="1"/>
</dbReference>
<gene>
    <name evidence="9" type="primary">lssA</name>
    <name evidence="9" type="ORF">Lisr_1324</name>
</gene>
<dbReference type="PANTHER" id="PTHR36699">
    <property type="entry name" value="LD-TRANSPEPTIDASE"/>
    <property type="match status" value="1"/>
</dbReference>
<sequence length="235" mass="27151">MRQVIALLLLIHQIVSYGMAPKVNWEKAIDNAVERYGQEAESRLKNYFSKVGIDYPAEDIALLAFKSEKVIELWAKDKNHSWTRIHKYPLTAFSGHSGPKLKENDKQIPEGIYKLVSFNPFSSMHLSLMINYPNYFDKMKGQQDRRRKLGNNIFIHGSHYSVGCLAIGNKAIEQLFTLTRRVGLDHVQVIIAPNDLRYQKPITPHYGQPNWLTELYAQIKTALKPFRVQKVKKKV</sequence>
<dbReference type="GO" id="GO:0071555">
    <property type="term" value="P:cell wall organization"/>
    <property type="evidence" value="ECO:0007669"/>
    <property type="project" value="UniProtKB-UniRule"/>
</dbReference>
<evidence type="ECO:0000256" key="6">
    <source>
        <dbReference type="ARBA" id="ARBA00023316"/>
    </source>
</evidence>
<dbReference type="InterPro" id="IPR038063">
    <property type="entry name" value="Transpep_catalytic_dom"/>
</dbReference>
<dbReference type="PROSITE" id="PS52029">
    <property type="entry name" value="LD_TPASE"/>
    <property type="match status" value="1"/>
</dbReference>
<dbReference type="UniPathway" id="UPA00219"/>
<feature type="active site" description="Nucleophile" evidence="7">
    <location>
        <position position="164"/>
    </location>
</feature>
<evidence type="ECO:0000259" key="8">
    <source>
        <dbReference type="PROSITE" id="PS52029"/>
    </source>
</evidence>
<dbReference type="CDD" id="cd16913">
    <property type="entry name" value="YkuD_like"/>
    <property type="match status" value="1"/>
</dbReference>
<feature type="active site" description="Proton donor/acceptor" evidence="7">
    <location>
        <position position="156"/>
    </location>
</feature>
<dbReference type="GO" id="GO:0009252">
    <property type="term" value="P:peptidoglycan biosynthetic process"/>
    <property type="evidence" value="ECO:0007669"/>
    <property type="project" value="UniProtKB-UniPathway"/>
</dbReference>
<dbReference type="RefSeq" id="WP_223168319.1">
    <property type="nucleotide sequence ID" value="NZ_CAAAJA010000057.1"/>
</dbReference>
<keyword evidence="6 7" id="KW-0961">Cell wall biogenesis/degradation</keyword>
<feature type="domain" description="L,D-TPase catalytic" evidence="8">
    <location>
        <begin position="60"/>
        <end position="192"/>
    </location>
</feature>
<dbReference type="InterPro" id="IPR005490">
    <property type="entry name" value="LD_TPept_cat_dom"/>
</dbReference>
<accession>A0A0W0VTZ2</accession>
<evidence type="ECO:0000256" key="2">
    <source>
        <dbReference type="ARBA" id="ARBA00005992"/>
    </source>
</evidence>
<keyword evidence="3" id="KW-0808">Transferase</keyword>